<accession>A0A2M4B566</accession>
<reference evidence="2" key="1">
    <citation type="submission" date="2018-01" db="EMBL/GenBank/DDBJ databases">
        <title>An insight into the sialome of Amazonian anophelines.</title>
        <authorList>
            <person name="Ribeiro J.M."/>
            <person name="Scarpassa V."/>
            <person name="Calvo E."/>
        </authorList>
    </citation>
    <scope>NUCLEOTIDE SEQUENCE</scope>
    <source>
        <tissue evidence="2">Salivary glands</tissue>
    </source>
</reference>
<name>A0A2M4B566_9DIPT</name>
<evidence type="ECO:0000313" key="2">
    <source>
        <dbReference type="EMBL" id="MBW48195.1"/>
    </source>
</evidence>
<sequence length="98" mass="11067">MEILFVLFFFCSSFYPVEMRGFSFGSRQTSCKQMDTTKKQKPWLPFALGAIAITGPRCGGATVESKVKPETTILCDVNTRSIWPLRSSAQCSCNRWRS</sequence>
<feature type="signal peptide" evidence="1">
    <location>
        <begin position="1"/>
        <end position="19"/>
    </location>
</feature>
<organism evidence="2">
    <name type="scientific">Anopheles triannulatus</name>
    <dbReference type="NCBI Taxonomy" id="58253"/>
    <lineage>
        <taxon>Eukaryota</taxon>
        <taxon>Metazoa</taxon>
        <taxon>Ecdysozoa</taxon>
        <taxon>Arthropoda</taxon>
        <taxon>Hexapoda</taxon>
        <taxon>Insecta</taxon>
        <taxon>Pterygota</taxon>
        <taxon>Neoptera</taxon>
        <taxon>Endopterygota</taxon>
        <taxon>Diptera</taxon>
        <taxon>Nematocera</taxon>
        <taxon>Culicoidea</taxon>
        <taxon>Culicidae</taxon>
        <taxon>Anophelinae</taxon>
        <taxon>Anopheles</taxon>
    </lineage>
</organism>
<evidence type="ECO:0000256" key="1">
    <source>
        <dbReference type="SAM" id="SignalP"/>
    </source>
</evidence>
<dbReference type="AlphaFoldDB" id="A0A2M4B566"/>
<protein>
    <submittedName>
        <fullName evidence="2">Putative secreted protein</fullName>
    </submittedName>
</protein>
<proteinExistence type="predicted"/>
<feature type="chain" id="PRO_5014753249" evidence="1">
    <location>
        <begin position="20"/>
        <end position="98"/>
    </location>
</feature>
<keyword evidence="1" id="KW-0732">Signal</keyword>
<dbReference type="EMBL" id="GGFK01014874">
    <property type="protein sequence ID" value="MBW48195.1"/>
    <property type="molecule type" value="Transcribed_RNA"/>
</dbReference>